<feature type="transmembrane region" description="Helical" evidence="2">
    <location>
        <begin position="122"/>
        <end position="141"/>
    </location>
</feature>
<name>A0AAD7H0Z8_MYCRO</name>
<feature type="compositionally biased region" description="Basic and acidic residues" evidence="1">
    <location>
        <begin position="646"/>
        <end position="658"/>
    </location>
</feature>
<dbReference type="PANTHER" id="PTHR37544:SF3">
    <property type="entry name" value="SPRAY"/>
    <property type="match status" value="1"/>
</dbReference>
<dbReference type="InterPro" id="IPR021840">
    <property type="entry name" value="DUF3433"/>
</dbReference>
<keyword evidence="2" id="KW-0472">Membrane</keyword>
<keyword evidence="4" id="KW-1185">Reference proteome</keyword>
<dbReference type="AlphaFoldDB" id="A0AAD7H0Z8"/>
<dbReference type="Pfam" id="PF11915">
    <property type="entry name" value="DUF3433"/>
    <property type="match status" value="1"/>
</dbReference>
<evidence type="ECO:0000313" key="3">
    <source>
        <dbReference type="EMBL" id="KAJ7709721.1"/>
    </source>
</evidence>
<accession>A0AAD7H0Z8</accession>
<dbReference type="PANTHER" id="PTHR37544">
    <property type="entry name" value="SPRAY-RELATED"/>
    <property type="match status" value="1"/>
</dbReference>
<feature type="transmembrane region" description="Helical" evidence="2">
    <location>
        <begin position="458"/>
        <end position="476"/>
    </location>
</feature>
<evidence type="ECO:0000256" key="1">
    <source>
        <dbReference type="SAM" id="MobiDB-lite"/>
    </source>
</evidence>
<organism evidence="3 4">
    <name type="scientific">Mycena rosella</name>
    <name type="common">Pink bonnet</name>
    <name type="synonym">Agaricus rosellus</name>
    <dbReference type="NCBI Taxonomy" id="1033263"/>
    <lineage>
        <taxon>Eukaryota</taxon>
        <taxon>Fungi</taxon>
        <taxon>Dikarya</taxon>
        <taxon>Basidiomycota</taxon>
        <taxon>Agaricomycotina</taxon>
        <taxon>Agaricomycetes</taxon>
        <taxon>Agaricomycetidae</taxon>
        <taxon>Agaricales</taxon>
        <taxon>Marasmiineae</taxon>
        <taxon>Mycenaceae</taxon>
        <taxon>Mycena</taxon>
    </lineage>
</organism>
<feature type="compositionally biased region" description="Polar residues" evidence="1">
    <location>
        <begin position="659"/>
        <end position="671"/>
    </location>
</feature>
<dbReference type="Proteomes" id="UP001221757">
    <property type="component" value="Unassembled WGS sequence"/>
</dbReference>
<dbReference type="EMBL" id="JARKIE010000002">
    <property type="protein sequence ID" value="KAJ7709721.1"/>
    <property type="molecule type" value="Genomic_DNA"/>
</dbReference>
<comment type="caution">
    <text evidence="3">The sequence shown here is derived from an EMBL/GenBank/DDBJ whole genome shotgun (WGS) entry which is preliminary data.</text>
</comment>
<feature type="non-terminal residue" evidence="3">
    <location>
        <position position="1"/>
    </location>
</feature>
<feature type="region of interest" description="Disordered" evidence="1">
    <location>
        <begin position="630"/>
        <end position="676"/>
    </location>
</feature>
<sequence length="691" mass="74363">PITLRNWVVAVVVITLTSLAVAIEVAVAISERNGGLPTAQRNVFTGVSPRFLTSFFPTLLVAGLLLVWQSSDKSYKELQPYIVLARGNVTAAEGLLHNYVSFRFLRYDLYATIVKAIKFRHFLILLSTITTLVGSLLQPLAGSVLQVQQLPQTTNGMIVHSNKTLGLTPDVLELNAFLAAAGYADAAVFHDLTDPPFIHGGWSVAEFQLPTGPVLNATLFVNTTAIQTKANCEIPQTSTLSTPDTSNFTIQATNSAGCSGNVTFHPNSTSSSTQYGVISLPDCGGASEVQFQPVMFWFFHRKADDIQTPQGASVFCNPAIQAFNVITETDLNNASIIGITQLNNVMTSNNVTGANLNGQAFNSLKFPDSNDTFVQARAISISAGVSGAIFRFASQLPGGVQPIFDDPSGFLNITNQVYTQHLSISAKSIYFVDAQTDAPAKMVSLAPRLVMDVFPSHALAGVLLFIAISALGIHIAHSRHRRRFFLAASPQSIAHVIAMSHHAKFGEKLYPYDDDDTLALKLAGLTFGLDPRTGAIVADRDLGPIKAPVGGVTPYNLDDARLRASTSALSDTTMGTYSDEGQSQTARLIPPVADEKRQGRERANPRNLGEGSSSAGSELELQNMRQLPAYSDDLESQSSRLLTPYVDEKREVRSRDTWTARSASNSPNRTAGFSEAELQIPASLRAGSKSV</sequence>
<feature type="region of interest" description="Disordered" evidence="1">
    <location>
        <begin position="571"/>
        <end position="618"/>
    </location>
</feature>
<gene>
    <name evidence="3" type="ORF">B0H17DRAFT_915537</name>
</gene>
<protein>
    <submittedName>
        <fullName evidence="3">Uncharacterized protein</fullName>
    </submittedName>
</protein>
<feature type="compositionally biased region" description="Low complexity" evidence="1">
    <location>
        <begin position="608"/>
        <end position="618"/>
    </location>
</feature>
<feature type="compositionally biased region" description="Basic and acidic residues" evidence="1">
    <location>
        <begin position="593"/>
        <end position="604"/>
    </location>
</feature>
<keyword evidence="2" id="KW-1133">Transmembrane helix</keyword>
<keyword evidence="2" id="KW-0812">Transmembrane</keyword>
<feature type="transmembrane region" description="Helical" evidence="2">
    <location>
        <begin position="7"/>
        <end position="29"/>
    </location>
</feature>
<evidence type="ECO:0000313" key="4">
    <source>
        <dbReference type="Proteomes" id="UP001221757"/>
    </source>
</evidence>
<reference evidence="3" key="1">
    <citation type="submission" date="2023-03" db="EMBL/GenBank/DDBJ databases">
        <title>Massive genome expansion in bonnet fungi (Mycena s.s.) driven by repeated elements and novel gene families across ecological guilds.</title>
        <authorList>
            <consortium name="Lawrence Berkeley National Laboratory"/>
            <person name="Harder C.B."/>
            <person name="Miyauchi S."/>
            <person name="Viragh M."/>
            <person name="Kuo A."/>
            <person name="Thoen E."/>
            <person name="Andreopoulos B."/>
            <person name="Lu D."/>
            <person name="Skrede I."/>
            <person name="Drula E."/>
            <person name="Henrissat B."/>
            <person name="Morin E."/>
            <person name="Kohler A."/>
            <person name="Barry K."/>
            <person name="LaButti K."/>
            <person name="Morin E."/>
            <person name="Salamov A."/>
            <person name="Lipzen A."/>
            <person name="Mereny Z."/>
            <person name="Hegedus B."/>
            <person name="Baldrian P."/>
            <person name="Stursova M."/>
            <person name="Weitz H."/>
            <person name="Taylor A."/>
            <person name="Grigoriev I.V."/>
            <person name="Nagy L.G."/>
            <person name="Martin F."/>
            <person name="Kauserud H."/>
        </authorList>
    </citation>
    <scope>NUCLEOTIDE SEQUENCE</scope>
    <source>
        <strain evidence="3">CBHHK067</strain>
    </source>
</reference>
<feature type="compositionally biased region" description="Polar residues" evidence="1">
    <location>
        <begin position="571"/>
        <end position="586"/>
    </location>
</feature>
<feature type="transmembrane region" description="Helical" evidence="2">
    <location>
        <begin position="49"/>
        <end position="68"/>
    </location>
</feature>
<evidence type="ECO:0000256" key="2">
    <source>
        <dbReference type="SAM" id="Phobius"/>
    </source>
</evidence>
<proteinExistence type="predicted"/>